<dbReference type="GO" id="GO:0003700">
    <property type="term" value="F:DNA-binding transcription factor activity"/>
    <property type="evidence" value="ECO:0007669"/>
    <property type="project" value="InterPro"/>
</dbReference>
<name>A0A2Z6MKZ6_TRISU</name>
<evidence type="ECO:0000313" key="4">
    <source>
        <dbReference type="Proteomes" id="UP000242715"/>
    </source>
</evidence>
<feature type="coiled-coil region" evidence="1">
    <location>
        <begin position="78"/>
        <end position="105"/>
    </location>
</feature>
<dbReference type="OrthoDB" id="1898716at2759"/>
<reference evidence="4" key="1">
    <citation type="journal article" date="2017" name="Front. Plant Sci.">
        <title>Climate Clever Clovers: New Paradigm to Reduce the Environmental Footprint of Ruminants by Breeding Low Methanogenic Forages Utilizing Haplotype Variation.</title>
        <authorList>
            <person name="Kaur P."/>
            <person name="Appels R."/>
            <person name="Bayer P.E."/>
            <person name="Keeble-Gagnere G."/>
            <person name="Wang J."/>
            <person name="Hirakawa H."/>
            <person name="Shirasawa K."/>
            <person name="Vercoe P."/>
            <person name="Stefanova K."/>
            <person name="Durmic Z."/>
            <person name="Nichols P."/>
            <person name="Revell C."/>
            <person name="Isobe S.N."/>
            <person name="Edwards D."/>
            <person name="Erskine W."/>
        </authorList>
    </citation>
    <scope>NUCLEOTIDE SEQUENCE [LARGE SCALE GENOMIC DNA]</scope>
    <source>
        <strain evidence="4">cv. Daliak</strain>
    </source>
</reference>
<dbReference type="GO" id="GO:0005634">
    <property type="term" value="C:nucleus"/>
    <property type="evidence" value="ECO:0007669"/>
    <property type="project" value="InterPro"/>
</dbReference>
<gene>
    <name evidence="3" type="ORF">TSUD_16700</name>
</gene>
<evidence type="ECO:0000256" key="1">
    <source>
        <dbReference type="SAM" id="Coils"/>
    </source>
</evidence>
<organism evidence="3 4">
    <name type="scientific">Trifolium subterraneum</name>
    <name type="common">Subterranean clover</name>
    <dbReference type="NCBI Taxonomy" id="3900"/>
    <lineage>
        <taxon>Eukaryota</taxon>
        <taxon>Viridiplantae</taxon>
        <taxon>Streptophyta</taxon>
        <taxon>Embryophyta</taxon>
        <taxon>Tracheophyta</taxon>
        <taxon>Spermatophyta</taxon>
        <taxon>Magnoliopsida</taxon>
        <taxon>eudicotyledons</taxon>
        <taxon>Gunneridae</taxon>
        <taxon>Pentapetalae</taxon>
        <taxon>rosids</taxon>
        <taxon>fabids</taxon>
        <taxon>Fabales</taxon>
        <taxon>Fabaceae</taxon>
        <taxon>Papilionoideae</taxon>
        <taxon>50 kb inversion clade</taxon>
        <taxon>NPAAA clade</taxon>
        <taxon>Hologalegina</taxon>
        <taxon>IRL clade</taxon>
        <taxon>Trifolieae</taxon>
        <taxon>Trifolium</taxon>
    </lineage>
</organism>
<dbReference type="PROSITE" id="PS51297">
    <property type="entry name" value="K_BOX"/>
    <property type="match status" value="1"/>
</dbReference>
<accession>A0A2Z6MKZ6</accession>
<sequence length="174" mass="20599">MDQIIEKYQRSSGKRIMVEHDDHEINHHKEEMLNDMAMLRQESLRIELGIQRYLGDDMNGFKFEDLAKHEEELESSLAKVRSRQIELLQQQIQNLRIKERILEEENINLSNWEHMRVMEFHNAGVEGKKLGQQHQNAMDEFAFFEDQPTSSILQLALAQPTLQDYLKARDPDQP</sequence>
<proteinExistence type="predicted"/>
<keyword evidence="4" id="KW-1185">Reference proteome</keyword>
<dbReference type="InterPro" id="IPR002487">
    <property type="entry name" value="TF_Kbox"/>
</dbReference>
<dbReference type="Pfam" id="PF01486">
    <property type="entry name" value="K-box"/>
    <property type="match status" value="1"/>
</dbReference>
<protein>
    <recommendedName>
        <fullName evidence="2">K-box domain-containing protein</fullName>
    </recommendedName>
</protein>
<dbReference type="EMBL" id="DF973325">
    <property type="protein sequence ID" value="GAU25932.1"/>
    <property type="molecule type" value="Genomic_DNA"/>
</dbReference>
<evidence type="ECO:0000259" key="2">
    <source>
        <dbReference type="PROSITE" id="PS51297"/>
    </source>
</evidence>
<dbReference type="AlphaFoldDB" id="A0A2Z6MKZ6"/>
<feature type="domain" description="K-box" evidence="2">
    <location>
        <begin position="29"/>
        <end position="123"/>
    </location>
</feature>
<evidence type="ECO:0000313" key="3">
    <source>
        <dbReference type="EMBL" id="GAU25932.1"/>
    </source>
</evidence>
<keyword evidence="1" id="KW-0175">Coiled coil</keyword>
<dbReference type="Proteomes" id="UP000242715">
    <property type="component" value="Unassembled WGS sequence"/>
</dbReference>